<name>A0A7D9IQA6_PARCT</name>
<accession>A0A7D9IQA6</accession>
<gene>
    <name evidence="1" type="ORF">PACLA_8A033325</name>
</gene>
<protein>
    <submittedName>
        <fullName evidence="1">Uncharacterized protein</fullName>
    </submittedName>
</protein>
<reference evidence="1" key="1">
    <citation type="submission" date="2020-04" db="EMBL/GenBank/DDBJ databases">
        <authorList>
            <person name="Alioto T."/>
            <person name="Alioto T."/>
            <person name="Gomez Garrido J."/>
        </authorList>
    </citation>
    <scope>NUCLEOTIDE SEQUENCE</scope>
    <source>
        <strain evidence="1">A484AB</strain>
    </source>
</reference>
<sequence>MNQLRSKLDSFTEIVNRKLEVLADEVYAIKENKPYSILVLEDVNNELKKEKIELNRKNEELEKKYLNLYQSTSVLRAKVIDLENEKSSLTTALRLVHQDNDLLIKRLNDPKTPCGNTLAAVTYLQDDLPDKDETRDGHSA</sequence>
<feature type="non-terminal residue" evidence="1">
    <location>
        <position position="140"/>
    </location>
</feature>
<evidence type="ECO:0000313" key="2">
    <source>
        <dbReference type="Proteomes" id="UP001152795"/>
    </source>
</evidence>
<organism evidence="1 2">
    <name type="scientific">Paramuricea clavata</name>
    <name type="common">Red gorgonian</name>
    <name type="synonym">Violescent sea-whip</name>
    <dbReference type="NCBI Taxonomy" id="317549"/>
    <lineage>
        <taxon>Eukaryota</taxon>
        <taxon>Metazoa</taxon>
        <taxon>Cnidaria</taxon>
        <taxon>Anthozoa</taxon>
        <taxon>Octocorallia</taxon>
        <taxon>Malacalcyonacea</taxon>
        <taxon>Plexauridae</taxon>
        <taxon>Paramuricea</taxon>
    </lineage>
</organism>
<evidence type="ECO:0000313" key="1">
    <source>
        <dbReference type="EMBL" id="CAB4012362.1"/>
    </source>
</evidence>
<dbReference type="AlphaFoldDB" id="A0A7D9IQA6"/>
<dbReference type="EMBL" id="CACRXK020007483">
    <property type="protein sequence ID" value="CAB4012362.1"/>
    <property type="molecule type" value="Genomic_DNA"/>
</dbReference>
<keyword evidence="2" id="KW-1185">Reference proteome</keyword>
<comment type="caution">
    <text evidence="1">The sequence shown here is derived from an EMBL/GenBank/DDBJ whole genome shotgun (WGS) entry which is preliminary data.</text>
</comment>
<proteinExistence type="predicted"/>
<dbReference type="Proteomes" id="UP001152795">
    <property type="component" value="Unassembled WGS sequence"/>
</dbReference>